<evidence type="ECO:0000313" key="12">
    <source>
        <dbReference type="Proteomes" id="UP000053577"/>
    </source>
</evidence>
<keyword evidence="6 9" id="KW-1133">Transmembrane helix</keyword>
<name>A0A0V8LXI5_9CHLR</name>
<dbReference type="InterPro" id="IPR006312">
    <property type="entry name" value="TatA/E"/>
</dbReference>
<dbReference type="NCBIfam" id="TIGR01411">
    <property type="entry name" value="tatAE"/>
    <property type="match status" value="1"/>
</dbReference>
<keyword evidence="4 9" id="KW-0812">Transmembrane</keyword>
<dbReference type="PANTHER" id="PTHR42982:SF1">
    <property type="entry name" value="SEC-INDEPENDENT PROTEIN TRANSLOCASE PROTEIN TATA"/>
    <property type="match status" value="1"/>
</dbReference>
<comment type="caution">
    <text evidence="11">The sequence shown here is derived from an EMBL/GenBank/DDBJ whole genome shotgun (WGS) entry which is preliminary data.</text>
</comment>
<dbReference type="InterPro" id="IPR003369">
    <property type="entry name" value="TatA/B/E"/>
</dbReference>
<feature type="compositionally biased region" description="Acidic residues" evidence="10">
    <location>
        <begin position="45"/>
        <end position="54"/>
    </location>
</feature>
<keyword evidence="5 9" id="KW-0653">Protein transport</keyword>
<dbReference type="PANTHER" id="PTHR42982">
    <property type="entry name" value="SEC-INDEPENDENT PROTEIN TRANSLOCASE PROTEIN TATA"/>
    <property type="match status" value="1"/>
</dbReference>
<evidence type="ECO:0000256" key="6">
    <source>
        <dbReference type="ARBA" id="ARBA00022989"/>
    </source>
</evidence>
<dbReference type="GO" id="GO:0033281">
    <property type="term" value="C:TAT protein transport complex"/>
    <property type="evidence" value="ECO:0007669"/>
    <property type="project" value="UniProtKB-UniRule"/>
</dbReference>
<keyword evidence="3 9" id="KW-1003">Cell membrane</keyword>
<dbReference type="RefSeq" id="WP_010937273.1">
    <property type="nucleotide sequence ID" value="NZ_CP019865.1"/>
</dbReference>
<dbReference type="SMR" id="A0A0V8LXI5"/>
<sequence length="65" mass="7139">MPKIGPMEILIIVLLVVVVFGIGKLPQVGDAIGKGIRNFRKASSGEEEKEEVETKEETKTIEKSE</sequence>
<dbReference type="GO" id="GO:0043953">
    <property type="term" value="P:protein transport by the Tat complex"/>
    <property type="evidence" value="ECO:0007669"/>
    <property type="project" value="UniProtKB-UniRule"/>
</dbReference>
<comment type="subcellular location">
    <subcellularLocation>
        <location evidence="1 9">Cell membrane</location>
        <topology evidence="1 9">Single-pass membrane protein</topology>
    </subcellularLocation>
</comment>
<reference evidence="11 12" key="1">
    <citation type="journal article" date="2015" name="Sci. Rep.">
        <title>A comparative genomics and reductive dehalogenase gene transcription study of two chloroethene-respiring bacteria, Dehalococcoides mccartyi strains MB and 11a.</title>
        <authorList>
            <person name="Low A."/>
            <person name="Shen Z."/>
            <person name="Cheng D."/>
            <person name="Rogers M.J."/>
            <person name="Lee P.K."/>
            <person name="He J."/>
        </authorList>
    </citation>
    <scope>NUCLEOTIDE SEQUENCE [LARGE SCALE GENOMIC DNA]</scope>
    <source>
        <strain evidence="11 12">MB</strain>
    </source>
</reference>
<evidence type="ECO:0000256" key="3">
    <source>
        <dbReference type="ARBA" id="ARBA00022475"/>
    </source>
</evidence>
<comment type="similarity">
    <text evidence="9">Belongs to the TatA/E family.</text>
</comment>
<dbReference type="AlphaFoldDB" id="A0A0V8LXI5"/>
<dbReference type="Proteomes" id="UP000053577">
    <property type="component" value="Unassembled WGS sequence"/>
</dbReference>
<evidence type="ECO:0000256" key="4">
    <source>
        <dbReference type="ARBA" id="ARBA00022692"/>
    </source>
</evidence>
<dbReference type="EMBL" id="JGYD01000027">
    <property type="protein sequence ID" value="KSV16231.1"/>
    <property type="molecule type" value="Genomic_DNA"/>
</dbReference>
<accession>A0A0V8LXI5</accession>
<dbReference type="GO" id="GO:0008320">
    <property type="term" value="F:protein transmembrane transporter activity"/>
    <property type="evidence" value="ECO:0007669"/>
    <property type="project" value="UniProtKB-UniRule"/>
</dbReference>
<evidence type="ECO:0000256" key="8">
    <source>
        <dbReference type="ARBA" id="ARBA00023136"/>
    </source>
</evidence>
<feature type="region of interest" description="Disordered" evidence="10">
    <location>
        <begin position="43"/>
        <end position="65"/>
    </location>
</feature>
<dbReference type="GeneID" id="3229083"/>
<evidence type="ECO:0000313" key="11">
    <source>
        <dbReference type="EMBL" id="KSV16231.1"/>
    </source>
</evidence>
<dbReference type="PATRIC" id="fig|243164.10.peg.1512"/>
<feature type="compositionally biased region" description="Basic and acidic residues" evidence="10">
    <location>
        <begin position="55"/>
        <end position="65"/>
    </location>
</feature>
<organism evidence="11 12">
    <name type="scientific">Dehalococcoides mccartyi</name>
    <dbReference type="NCBI Taxonomy" id="61435"/>
    <lineage>
        <taxon>Bacteria</taxon>
        <taxon>Bacillati</taxon>
        <taxon>Chloroflexota</taxon>
        <taxon>Dehalococcoidia</taxon>
        <taxon>Dehalococcoidales</taxon>
        <taxon>Dehalococcoidaceae</taxon>
        <taxon>Dehalococcoides</taxon>
    </lineage>
</organism>
<keyword evidence="8 9" id="KW-0472">Membrane</keyword>
<comment type="subunit">
    <text evidence="9">Forms a complex with TatC.</text>
</comment>
<gene>
    <name evidence="9" type="primary">tatA</name>
    <name evidence="11" type="ORF">DA01_06040</name>
</gene>
<comment type="function">
    <text evidence="9">Part of the twin-arginine translocation (Tat) system that transports large folded proteins containing a characteristic twin-arginine motif in their signal peptide across membranes. TatA could form the protein-conducting channel of the Tat system.</text>
</comment>
<evidence type="ECO:0000256" key="5">
    <source>
        <dbReference type="ARBA" id="ARBA00022927"/>
    </source>
</evidence>
<dbReference type="Gene3D" id="1.20.5.3310">
    <property type="match status" value="1"/>
</dbReference>
<evidence type="ECO:0000256" key="10">
    <source>
        <dbReference type="SAM" id="MobiDB-lite"/>
    </source>
</evidence>
<dbReference type="HAMAP" id="MF_00236">
    <property type="entry name" value="TatA_E"/>
    <property type="match status" value="1"/>
</dbReference>
<keyword evidence="2 9" id="KW-0813">Transport</keyword>
<protein>
    <recommendedName>
        <fullName evidence="9">Sec-independent protein translocase protein TatA</fullName>
    </recommendedName>
</protein>
<evidence type="ECO:0000256" key="1">
    <source>
        <dbReference type="ARBA" id="ARBA00004162"/>
    </source>
</evidence>
<evidence type="ECO:0000256" key="9">
    <source>
        <dbReference type="HAMAP-Rule" id="MF_00236"/>
    </source>
</evidence>
<dbReference type="Pfam" id="PF02416">
    <property type="entry name" value="TatA_B_E"/>
    <property type="match status" value="1"/>
</dbReference>
<evidence type="ECO:0000256" key="7">
    <source>
        <dbReference type="ARBA" id="ARBA00023010"/>
    </source>
</evidence>
<evidence type="ECO:0000256" key="2">
    <source>
        <dbReference type="ARBA" id="ARBA00022448"/>
    </source>
</evidence>
<keyword evidence="7 9" id="KW-0811">Translocation</keyword>
<proteinExistence type="inferred from homology"/>
<dbReference type="eggNOG" id="COG1826">
    <property type="taxonomic scope" value="Bacteria"/>
</dbReference>